<comment type="caution">
    <text evidence="1">The sequence shown here is derived from an EMBL/GenBank/DDBJ whole genome shotgun (WGS) entry which is preliminary data.</text>
</comment>
<proteinExistence type="predicted"/>
<keyword evidence="2" id="KW-1185">Reference proteome</keyword>
<name>A0A8J7L378_9CYAN</name>
<dbReference type="EMBL" id="JAECZB010000081">
    <property type="protein sequence ID" value="MBH8554780.1"/>
    <property type="molecule type" value="Genomic_DNA"/>
</dbReference>
<evidence type="ECO:0000313" key="2">
    <source>
        <dbReference type="Proteomes" id="UP000599391"/>
    </source>
</evidence>
<organism evidence="1 2">
    <name type="scientific">Atlanticothrix silvestris CENA357</name>
    <dbReference type="NCBI Taxonomy" id="1725252"/>
    <lineage>
        <taxon>Bacteria</taxon>
        <taxon>Bacillati</taxon>
        <taxon>Cyanobacteriota</taxon>
        <taxon>Cyanophyceae</taxon>
        <taxon>Nostocales</taxon>
        <taxon>Nodulariaceae</taxon>
        <taxon>Atlanticothrix</taxon>
        <taxon>Atlanticothrix silvestris</taxon>
    </lineage>
</organism>
<gene>
    <name evidence="1" type="ORF">I8751_20965</name>
</gene>
<dbReference type="AlphaFoldDB" id="A0A8J7L378"/>
<dbReference type="RefSeq" id="WP_214441010.1">
    <property type="nucleotide sequence ID" value="NZ_JAECZB010000081.1"/>
</dbReference>
<accession>A0A8J7L378</accession>
<evidence type="ECO:0000313" key="1">
    <source>
        <dbReference type="EMBL" id="MBH8554780.1"/>
    </source>
</evidence>
<dbReference type="Proteomes" id="UP000599391">
    <property type="component" value="Unassembled WGS sequence"/>
</dbReference>
<protein>
    <submittedName>
        <fullName evidence="1">Uncharacterized protein</fullName>
    </submittedName>
</protein>
<sequence>MNNKHNVTNFKKLDNPQLWGDINQTEQELLSGGTANKLIANELTHTVQQSSITTGRIPIWIVS</sequence>
<reference evidence="1 2" key="1">
    <citation type="journal article" date="2021" name="Int. J. Syst. Evol. Microbiol.">
        <title>Amazonocrinis nigriterrae gen. nov., sp. nov., Atlanticothrix silvestris gen. nov., sp. nov. and Dendronalium phyllosphericum gen. nov., sp. nov., nostocacean cyanobacteria from Brazilian environments.</title>
        <authorList>
            <person name="Alvarenga D.O."/>
            <person name="Andreote A.P.D."/>
            <person name="Branco L.H.Z."/>
            <person name="Delbaje E."/>
            <person name="Cruz R.B."/>
            <person name="Varani A.M."/>
            <person name="Fiore M.F."/>
        </authorList>
    </citation>
    <scope>NUCLEOTIDE SEQUENCE [LARGE SCALE GENOMIC DNA]</scope>
    <source>
        <strain evidence="1 2">CENA357</strain>
    </source>
</reference>